<dbReference type="InterPro" id="IPR005119">
    <property type="entry name" value="LysR_subst-bd"/>
</dbReference>
<keyword evidence="7" id="KW-1185">Reference proteome</keyword>
<gene>
    <name evidence="6" type="ORF">ACFFMS_14140</name>
</gene>
<dbReference type="Pfam" id="PF03466">
    <property type="entry name" value="LysR_substrate"/>
    <property type="match status" value="1"/>
</dbReference>
<accession>A0ABV5WG79</accession>
<evidence type="ECO:0000256" key="4">
    <source>
        <dbReference type="ARBA" id="ARBA00023163"/>
    </source>
</evidence>
<dbReference type="Pfam" id="PF00126">
    <property type="entry name" value="HTH_1"/>
    <property type="match status" value="1"/>
</dbReference>
<evidence type="ECO:0000313" key="7">
    <source>
        <dbReference type="Proteomes" id="UP001589609"/>
    </source>
</evidence>
<reference evidence="6 7" key="1">
    <citation type="submission" date="2024-09" db="EMBL/GenBank/DDBJ databases">
        <authorList>
            <person name="Sun Q."/>
            <person name="Mori K."/>
        </authorList>
    </citation>
    <scope>NUCLEOTIDE SEQUENCE [LARGE SCALE GENOMIC DNA]</scope>
    <source>
        <strain evidence="6 7">JCM 11201</strain>
    </source>
</reference>
<dbReference type="PANTHER" id="PTHR30126:SF64">
    <property type="entry name" value="HTH-TYPE TRANSCRIPTIONAL REGULATOR CITR"/>
    <property type="match status" value="1"/>
</dbReference>
<dbReference type="PROSITE" id="PS50931">
    <property type="entry name" value="HTH_LYSR"/>
    <property type="match status" value="1"/>
</dbReference>
<dbReference type="Gene3D" id="3.40.190.290">
    <property type="match status" value="1"/>
</dbReference>
<name>A0ABV5WG79_9BACI</name>
<dbReference type="PANTHER" id="PTHR30126">
    <property type="entry name" value="HTH-TYPE TRANSCRIPTIONAL REGULATOR"/>
    <property type="match status" value="1"/>
</dbReference>
<dbReference type="InterPro" id="IPR036388">
    <property type="entry name" value="WH-like_DNA-bd_sf"/>
</dbReference>
<dbReference type="Gene3D" id="1.10.10.10">
    <property type="entry name" value="Winged helix-like DNA-binding domain superfamily/Winged helix DNA-binding domain"/>
    <property type="match status" value="1"/>
</dbReference>
<keyword evidence="4" id="KW-0804">Transcription</keyword>
<evidence type="ECO:0000256" key="3">
    <source>
        <dbReference type="ARBA" id="ARBA00023125"/>
    </source>
</evidence>
<dbReference type="Proteomes" id="UP001589609">
    <property type="component" value="Unassembled WGS sequence"/>
</dbReference>
<dbReference type="CDD" id="cd05466">
    <property type="entry name" value="PBP2_LTTR_substrate"/>
    <property type="match status" value="1"/>
</dbReference>
<evidence type="ECO:0000259" key="5">
    <source>
        <dbReference type="PROSITE" id="PS50931"/>
    </source>
</evidence>
<comment type="caution">
    <text evidence="6">The sequence shown here is derived from an EMBL/GenBank/DDBJ whole genome shotgun (WGS) entry which is preliminary data.</text>
</comment>
<protein>
    <submittedName>
        <fullName evidence="6">LysR family transcriptional regulator</fullName>
    </submittedName>
</protein>
<evidence type="ECO:0000256" key="2">
    <source>
        <dbReference type="ARBA" id="ARBA00023015"/>
    </source>
</evidence>
<evidence type="ECO:0000313" key="6">
    <source>
        <dbReference type="EMBL" id="MFB9759565.1"/>
    </source>
</evidence>
<feature type="domain" description="HTH lysR-type" evidence="5">
    <location>
        <begin position="1"/>
        <end position="58"/>
    </location>
</feature>
<dbReference type="SUPFAM" id="SSF53850">
    <property type="entry name" value="Periplasmic binding protein-like II"/>
    <property type="match status" value="1"/>
</dbReference>
<sequence length="291" mass="33969">MDIKWLQTFVTAAEYENFRKTSEILYISQPTVTLHIKNLELLLETSLFEKKGRNIILTEAGQVFLPDAKKMIETYDSSLKRVDNWKQGYDKKLTIAIAPFIASSIFPMFLKKFFEENPHIDVTINVVKSPDIGQEVHHGKADLGISRMIPNQTQLSFESIWDDQVILVAPKNELETESFKEEDIFQKYKLITHNHPVYWDDLLPRIRALYPKVRTMMVTQVEITKQFIMAGLGISFLPKLFVQKELLQGDLIYIPTKQLDLPTSHMYFVTKRENKEVVDFKLALFNFLKNY</sequence>
<proteinExistence type="inferred from homology"/>
<dbReference type="RefSeq" id="WP_379949869.1">
    <property type="nucleotide sequence ID" value="NZ_JBHMAF010000073.1"/>
</dbReference>
<keyword evidence="2" id="KW-0805">Transcription regulation</keyword>
<dbReference type="InterPro" id="IPR000847">
    <property type="entry name" value="LysR_HTH_N"/>
</dbReference>
<dbReference type="SUPFAM" id="SSF46785">
    <property type="entry name" value="Winged helix' DNA-binding domain"/>
    <property type="match status" value="1"/>
</dbReference>
<dbReference type="EMBL" id="JBHMAF010000073">
    <property type="protein sequence ID" value="MFB9759565.1"/>
    <property type="molecule type" value="Genomic_DNA"/>
</dbReference>
<dbReference type="InterPro" id="IPR036390">
    <property type="entry name" value="WH_DNA-bd_sf"/>
</dbReference>
<evidence type="ECO:0000256" key="1">
    <source>
        <dbReference type="ARBA" id="ARBA00009437"/>
    </source>
</evidence>
<organism evidence="6 7">
    <name type="scientific">Ectobacillus funiculus</name>
    <dbReference type="NCBI Taxonomy" id="137993"/>
    <lineage>
        <taxon>Bacteria</taxon>
        <taxon>Bacillati</taxon>
        <taxon>Bacillota</taxon>
        <taxon>Bacilli</taxon>
        <taxon>Bacillales</taxon>
        <taxon>Bacillaceae</taxon>
        <taxon>Ectobacillus</taxon>
    </lineage>
</organism>
<keyword evidence="3" id="KW-0238">DNA-binding</keyword>
<comment type="similarity">
    <text evidence="1">Belongs to the LysR transcriptional regulatory family.</text>
</comment>